<dbReference type="GO" id="GO:0071111">
    <property type="term" value="F:cyclic-guanylate-specific phosphodiesterase activity"/>
    <property type="evidence" value="ECO:0007669"/>
    <property type="project" value="UniProtKB-EC"/>
</dbReference>
<dbReference type="SMART" id="SM00267">
    <property type="entry name" value="GGDEF"/>
    <property type="match status" value="1"/>
</dbReference>
<dbReference type="InterPro" id="IPR000160">
    <property type="entry name" value="GGDEF_dom"/>
</dbReference>
<keyword evidence="3" id="KW-0378">Hydrolase</keyword>
<dbReference type="SUPFAM" id="SSF55073">
    <property type="entry name" value="Nucleotide cyclase"/>
    <property type="match status" value="1"/>
</dbReference>
<dbReference type="NCBIfam" id="TIGR00254">
    <property type="entry name" value="GGDEF"/>
    <property type="match status" value="1"/>
</dbReference>
<dbReference type="PANTHER" id="PTHR46663:SF4">
    <property type="entry name" value="DIGUANYLATE CYCLASE DGCT-RELATED"/>
    <property type="match status" value="1"/>
</dbReference>
<name>A0A0M6XZF6_9HYPH</name>
<evidence type="ECO:0000313" key="4">
    <source>
        <dbReference type="Proteomes" id="UP000048926"/>
    </source>
</evidence>
<dbReference type="CDD" id="cd01949">
    <property type="entry name" value="GGDEF"/>
    <property type="match status" value="1"/>
</dbReference>
<feature type="domain" description="GGDEF" evidence="2">
    <location>
        <begin position="268"/>
        <end position="400"/>
    </location>
</feature>
<dbReference type="PANTHER" id="PTHR46663">
    <property type="entry name" value="DIGUANYLATE CYCLASE DGCT-RELATED"/>
    <property type="match status" value="1"/>
</dbReference>
<dbReference type="EC" id="3.1.4.52" evidence="3"/>
<gene>
    <name evidence="3" type="primary">gmr_2</name>
    <name evidence="3" type="ORF">LAL4801_00429</name>
</gene>
<dbReference type="OrthoDB" id="9812260at2"/>
<dbReference type="EMBL" id="CXST01000001">
    <property type="protein sequence ID" value="CTQ42009.1"/>
    <property type="molecule type" value="Genomic_DNA"/>
</dbReference>
<dbReference type="AlphaFoldDB" id="A0A0M6XZF6"/>
<dbReference type="Gene3D" id="3.30.70.270">
    <property type="match status" value="1"/>
</dbReference>
<dbReference type="InterPro" id="IPR043128">
    <property type="entry name" value="Rev_trsase/Diguanyl_cyclase"/>
</dbReference>
<keyword evidence="1" id="KW-0472">Membrane</keyword>
<dbReference type="InterPro" id="IPR052163">
    <property type="entry name" value="DGC-Regulatory_Protein"/>
</dbReference>
<dbReference type="Proteomes" id="UP000048926">
    <property type="component" value="Unassembled WGS sequence"/>
</dbReference>
<proteinExistence type="predicted"/>
<reference evidence="4" key="1">
    <citation type="submission" date="2015-07" db="EMBL/GenBank/DDBJ databases">
        <authorList>
            <person name="Rodrigo-Torres Lidia"/>
            <person name="Arahal R.David."/>
        </authorList>
    </citation>
    <scope>NUCLEOTIDE SEQUENCE [LARGE SCALE GENOMIC DNA]</scope>
    <source>
        <strain evidence="4">CECT 4801</strain>
    </source>
</reference>
<dbReference type="PROSITE" id="PS50887">
    <property type="entry name" value="GGDEF"/>
    <property type="match status" value="1"/>
</dbReference>
<dbReference type="Pfam" id="PF00990">
    <property type="entry name" value="GGDEF"/>
    <property type="match status" value="1"/>
</dbReference>
<keyword evidence="4" id="KW-1185">Reference proteome</keyword>
<keyword evidence="1" id="KW-1133">Transmembrane helix</keyword>
<accession>A0A0M6XZF6</accession>
<dbReference type="InterPro" id="IPR029787">
    <property type="entry name" value="Nucleotide_cyclase"/>
</dbReference>
<keyword evidence="1" id="KW-0812">Transmembrane</keyword>
<feature type="transmembrane region" description="Helical" evidence="1">
    <location>
        <begin position="202"/>
        <end position="223"/>
    </location>
</feature>
<protein>
    <submittedName>
        <fullName evidence="3">Cyclic di-GMP phosphodiesterase Gmr</fullName>
        <ecNumber evidence="3">3.1.4.52</ecNumber>
    </submittedName>
</protein>
<evidence type="ECO:0000313" key="3">
    <source>
        <dbReference type="EMBL" id="CTQ42009.1"/>
    </source>
</evidence>
<sequence length="415" mass="46375">MMGGKEPNLKAVHMTFAKVRTTLTKPLSAAILAGLILLAGIASAVHFLLDWQVHRSITQNAEVKAMKWSEHFFRTIPNAEKMFNTDTVVPEDLARLADSFAMIDTIHFELFDAEGHRTFLSTDGRVEENTSFSQTALETFQTGVPQFFLHHDDTEEENEQHEAIIESYVPAVTPDGRLLGTIEVYVDVGPLNDALEDAFQQISWVLIIGTTVLLAIPASAYVYRTNQLRKKDQRLLDLTRYDQLTGVFNRNSISEILKEKFATPASSAGLGVLFVDVDFFKQVNDQFGHVCGDRLLKHIARILQASTRNKDDIVGRFGGDEFVVIASNISQENFRKLYGRVMEGAKAPCVYEDKSYVPSLSVGAYLTTDQDTEKTAIHRADLAVYAAKRRGRGQVVEYTTDLEDLFAQDDGRQSA</sequence>
<organism evidence="3 4">
    <name type="scientific">Roseibium aggregatum</name>
    <dbReference type="NCBI Taxonomy" id="187304"/>
    <lineage>
        <taxon>Bacteria</taxon>
        <taxon>Pseudomonadati</taxon>
        <taxon>Pseudomonadota</taxon>
        <taxon>Alphaproteobacteria</taxon>
        <taxon>Hyphomicrobiales</taxon>
        <taxon>Stappiaceae</taxon>
        <taxon>Roseibium</taxon>
    </lineage>
</organism>
<evidence type="ECO:0000256" key="1">
    <source>
        <dbReference type="SAM" id="Phobius"/>
    </source>
</evidence>
<evidence type="ECO:0000259" key="2">
    <source>
        <dbReference type="PROSITE" id="PS50887"/>
    </source>
</evidence>